<comment type="caution">
    <text evidence="1">The sequence shown here is derived from an EMBL/GenBank/DDBJ whole genome shotgun (WGS) entry which is preliminary data.</text>
</comment>
<dbReference type="EMBL" id="CABFNS010000368">
    <property type="protein sequence ID" value="VUC21339.1"/>
    <property type="molecule type" value="Genomic_DNA"/>
</dbReference>
<reference evidence="1 2" key="1">
    <citation type="submission" date="2019-06" db="EMBL/GenBank/DDBJ databases">
        <authorList>
            <person name="Broberg M."/>
        </authorList>
    </citation>
    <scope>NUCLEOTIDE SEQUENCE [LARGE SCALE GENOMIC DNA]</scope>
</reference>
<organism evidence="1 2">
    <name type="scientific">Bionectria ochroleuca</name>
    <name type="common">Gliocladium roseum</name>
    <dbReference type="NCBI Taxonomy" id="29856"/>
    <lineage>
        <taxon>Eukaryota</taxon>
        <taxon>Fungi</taxon>
        <taxon>Dikarya</taxon>
        <taxon>Ascomycota</taxon>
        <taxon>Pezizomycotina</taxon>
        <taxon>Sordariomycetes</taxon>
        <taxon>Hypocreomycetidae</taxon>
        <taxon>Hypocreales</taxon>
        <taxon>Bionectriaceae</taxon>
        <taxon>Clonostachys</taxon>
    </lineage>
</organism>
<proteinExistence type="predicted"/>
<evidence type="ECO:0000313" key="1">
    <source>
        <dbReference type="EMBL" id="VUC21339.1"/>
    </source>
</evidence>
<protein>
    <submittedName>
        <fullName evidence="1">Uncharacterized protein</fullName>
    </submittedName>
</protein>
<gene>
    <name evidence="1" type="ORF">CLO192961_LOCUS48785</name>
</gene>
<evidence type="ECO:0000313" key="2">
    <source>
        <dbReference type="Proteomes" id="UP000766486"/>
    </source>
</evidence>
<keyword evidence="2" id="KW-1185">Reference proteome</keyword>
<name>A0ABY6TRS8_BIOOC</name>
<sequence>MEGLSMAANVMAVVEISGRSRRIEKYGRSGPEAAAVQARVQLHGLENSQQQKPRHQTMCLSGFRAMRWSFQSTGVEKLVFDLEKSTQLIRFAL</sequence>
<accession>A0ABY6TRS8</accession>
<dbReference type="Proteomes" id="UP000766486">
    <property type="component" value="Unassembled WGS sequence"/>
</dbReference>